<dbReference type="PROSITE" id="PS00523">
    <property type="entry name" value="SULFATASE_1"/>
    <property type="match status" value="1"/>
</dbReference>
<evidence type="ECO:0000313" key="7">
    <source>
        <dbReference type="Proteomes" id="UP000504882"/>
    </source>
</evidence>
<proteinExistence type="inferred from homology"/>
<feature type="domain" description="Sulfatase N-terminal" evidence="5">
    <location>
        <begin position="10"/>
        <end position="365"/>
    </location>
</feature>
<dbReference type="InterPro" id="IPR000917">
    <property type="entry name" value="Sulfatase_N"/>
</dbReference>
<keyword evidence="3 6" id="KW-0378">Hydrolase</keyword>
<evidence type="ECO:0000256" key="1">
    <source>
        <dbReference type="ARBA" id="ARBA00008779"/>
    </source>
</evidence>
<keyword evidence="7" id="KW-1185">Reference proteome</keyword>
<comment type="similarity">
    <text evidence="1">Belongs to the sulfatase family.</text>
</comment>
<name>A0ABY2E537_9MICO</name>
<evidence type="ECO:0000313" key="6">
    <source>
        <dbReference type="EMBL" id="TDE94323.1"/>
    </source>
</evidence>
<reference evidence="6 7" key="1">
    <citation type="submission" date="2019-03" db="EMBL/GenBank/DDBJ databases">
        <title>Genomic features of bacteria from cold environments.</title>
        <authorList>
            <person name="Shen L."/>
        </authorList>
    </citation>
    <scope>NUCLEOTIDE SEQUENCE [LARGE SCALE GENOMIC DNA]</scope>
    <source>
        <strain evidence="7">T3246-1</strain>
    </source>
</reference>
<dbReference type="PANTHER" id="PTHR42693:SF33">
    <property type="entry name" value="ARYLSULFATASE"/>
    <property type="match status" value="1"/>
</dbReference>
<accession>A0ABY2E537</accession>
<evidence type="ECO:0000259" key="5">
    <source>
        <dbReference type="Pfam" id="PF00884"/>
    </source>
</evidence>
<keyword evidence="2" id="KW-0479">Metal-binding</keyword>
<dbReference type="PANTHER" id="PTHR42693">
    <property type="entry name" value="ARYLSULFATASE FAMILY MEMBER"/>
    <property type="match status" value="1"/>
</dbReference>
<evidence type="ECO:0000256" key="2">
    <source>
        <dbReference type="ARBA" id="ARBA00022723"/>
    </source>
</evidence>
<gene>
    <name evidence="6" type="ORF">EXU48_12035</name>
</gene>
<dbReference type="Gene3D" id="3.40.720.10">
    <property type="entry name" value="Alkaline Phosphatase, subunit A"/>
    <property type="match status" value="1"/>
</dbReference>
<dbReference type="Proteomes" id="UP000504882">
    <property type="component" value="Unassembled WGS sequence"/>
</dbReference>
<comment type="caution">
    <text evidence="6">The sequence shown here is derived from an EMBL/GenBank/DDBJ whole genome shotgun (WGS) entry which is preliminary data.</text>
</comment>
<dbReference type="InterPro" id="IPR017850">
    <property type="entry name" value="Alkaline_phosphatase_core_sf"/>
</dbReference>
<dbReference type="InterPro" id="IPR050738">
    <property type="entry name" value="Sulfatase"/>
</dbReference>
<protein>
    <submittedName>
        <fullName evidence="6">Arylsulfatase</fullName>
        <ecNumber evidence="6">3.1.6.1</ecNumber>
    </submittedName>
</protein>
<dbReference type="EMBL" id="SMNA01000005">
    <property type="protein sequence ID" value="TDE94323.1"/>
    <property type="molecule type" value="Genomic_DNA"/>
</dbReference>
<dbReference type="EC" id="3.1.6.1" evidence="6"/>
<keyword evidence="4" id="KW-0106">Calcium</keyword>
<dbReference type="Pfam" id="PF00884">
    <property type="entry name" value="Sulfatase"/>
    <property type="match status" value="1"/>
</dbReference>
<dbReference type="SUPFAM" id="SSF53649">
    <property type="entry name" value="Alkaline phosphatase-like"/>
    <property type="match status" value="1"/>
</dbReference>
<dbReference type="PROSITE" id="PS00149">
    <property type="entry name" value="SULFATASE_2"/>
    <property type="match status" value="1"/>
</dbReference>
<dbReference type="NCBIfam" id="NF010322">
    <property type="entry name" value="PRK13759.1"/>
    <property type="match status" value="1"/>
</dbReference>
<sequence>MADGAVGPGNIVLICVDQWRGDALSVAGHPVVRTPHLDALARSGTRFTSAYSATPTCTPARAALFTGQSQERHGRVGYRDGVPFHRAHPVTLAGELSRAGYQTQAIGKMHVYPERSRAGFDDVRLHDGYLHHARRRGANGPAPADDYLTWLHRQDGQAAADYTETGLNCNSVVARPWDKAEHLHPTNWVVSESLDWLDRRDPTVPFFLYMSFHRPHPPYDPPSWAFEQYLAAEPTEPVVGDWTGDLEAFRTDGVHDAFVGRMDPVTHHRARAGYYGHMAHIDVQINRFLEALGEHGLARDTTIVFVSDHGEMMGDHDLYRKGFPYQGSAGIPMLISSPRHPGGVVRDEVVELRDIMPTLLDLAGAPVPDSVDGRSLVPLLEPDSAPPWREVLHGEHTLLKQSLQWLTDGRRKYVWLSGEGLEQFFDLVEDPQETRNLAADPTRAGEVAIWRARLVEALTDREEGYVLDGGLVPGRTPITEFAWVRDLIG</sequence>
<evidence type="ECO:0000256" key="4">
    <source>
        <dbReference type="ARBA" id="ARBA00022837"/>
    </source>
</evidence>
<dbReference type="CDD" id="cd16022">
    <property type="entry name" value="sulfatase_like"/>
    <property type="match status" value="1"/>
</dbReference>
<evidence type="ECO:0000256" key="3">
    <source>
        <dbReference type="ARBA" id="ARBA00022801"/>
    </source>
</evidence>
<dbReference type="InterPro" id="IPR024607">
    <property type="entry name" value="Sulfatase_CS"/>
</dbReference>
<organism evidence="6 7">
    <name type="scientific">Occultella glacieicola</name>
    <dbReference type="NCBI Taxonomy" id="2518684"/>
    <lineage>
        <taxon>Bacteria</taxon>
        <taxon>Bacillati</taxon>
        <taxon>Actinomycetota</taxon>
        <taxon>Actinomycetes</taxon>
        <taxon>Micrococcales</taxon>
        <taxon>Ruaniaceae</taxon>
        <taxon>Occultella</taxon>
    </lineage>
</organism>
<dbReference type="GO" id="GO:0004065">
    <property type="term" value="F:arylsulfatase activity"/>
    <property type="evidence" value="ECO:0007669"/>
    <property type="project" value="UniProtKB-EC"/>
</dbReference>